<evidence type="ECO:0000259" key="2">
    <source>
        <dbReference type="Pfam" id="PF25072"/>
    </source>
</evidence>
<keyword evidence="1" id="KW-1133">Transmembrane helix</keyword>
<keyword evidence="1" id="KW-0472">Membrane</keyword>
<keyword evidence="4" id="KW-1185">Reference proteome</keyword>
<evidence type="ECO:0000256" key="1">
    <source>
        <dbReference type="SAM" id="Phobius"/>
    </source>
</evidence>
<dbReference type="PANTHER" id="PTHR35112:SF1">
    <property type="entry name" value="RING_FYVE_PHD ZINC FINGER SUPERFAMILY PROTEIN"/>
    <property type="match status" value="1"/>
</dbReference>
<feature type="transmembrane region" description="Helical" evidence="1">
    <location>
        <begin position="21"/>
        <end position="40"/>
    </location>
</feature>
<dbReference type="AlphaFoldDB" id="A0ABD0V704"/>
<feature type="domain" description="DUF7796" evidence="2">
    <location>
        <begin position="76"/>
        <end position="148"/>
    </location>
</feature>
<dbReference type="EMBL" id="JANQDX010000008">
    <property type="protein sequence ID" value="KAL0920600.1"/>
    <property type="molecule type" value="Genomic_DNA"/>
</dbReference>
<dbReference type="Pfam" id="PF25072">
    <property type="entry name" value="DUF7796"/>
    <property type="match status" value="1"/>
</dbReference>
<organism evidence="3 4">
    <name type="scientific">Dendrobium thyrsiflorum</name>
    <name type="common">Pinecone-like raceme dendrobium</name>
    <name type="synonym">Orchid</name>
    <dbReference type="NCBI Taxonomy" id="117978"/>
    <lineage>
        <taxon>Eukaryota</taxon>
        <taxon>Viridiplantae</taxon>
        <taxon>Streptophyta</taxon>
        <taxon>Embryophyta</taxon>
        <taxon>Tracheophyta</taxon>
        <taxon>Spermatophyta</taxon>
        <taxon>Magnoliopsida</taxon>
        <taxon>Liliopsida</taxon>
        <taxon>Asparagales</taxon>
        <taxon>Orchidaceae</taxon>
        <taxon>Epidendroideae</taxon>
        <taxon>Malaxideae</taxon>
        <taxon>Dendrobiinae</taxon>
        <taxon>Dendrobium</taxon>
    </lineage>
</organism>
<gene>
    <name evidence="3" type="ORF">M5K25_009745</name>
</gene>
<proteinExistence type="predicted"/>
<accession>A0ABD0V704</accession>
<keyword evidence="1" id="KW-0812">Transmembrane</keyword>
<dbReference type="Proteomes" id="UP001552299">
    <property type="component" value="Unassembled WGS sequence"/>
</dbReference>
<dbReference type="PANTHER" id="PTHR35112">
    <property type="entry name" value="OS08G0360500 PROTEIN"/>
    <property type="match status" value="1"/>
</dbReference>
<dbReference type="InterPro" id="IPR056698">
    <property type="entry name" value="DUF7796"/>
</dbReference>
<comment type="caution">
    <text evidence="3">The sequence shown here is derived from an EMBL/GenBank/DDBJ whole genome shotgun (WGS) entry which is preliminary data.</text>
</comment>
<protein>
    <recommendedName>
        <fullName evidence="2">DUF7796 domain-containing protein</fullName>
    </recommendedName>
</protein>
<name>A0ABD0V704_DENTH</name>
<evidence type="ECO:0000313" key="3">
    <source>
        <dbReference type="EMBL" id="KAL0920600.1"/>
    </source>
</evidence>
<evidence type="ECO:0000313" key="4">
    <source>
        <dbReference type="Proteomes" id="UP001552299"/>
    </source>
</evidence>
<sequence length="162" mass="18353">MSFQRISTVASIKITNLNSSRILFLSLTPLLLLFIALIAYHRSIIDPFLAFSPLKSLQPFSSSKLLPPLDIAEWSPRIAICLVGGARRFELTGPSIVKNLLKEYPNADLFLHSPLDEKAYKFFLLNEARRIAGIRIFEPDRIEETESRGFGFLALETHRHPS</sequence>
<reference evidence="3 4" key="1">
    <citation type="journal article" date="2024" name="Plant Biotechnol. J.">
        <title>Dendrobium thyrsiflorum genome and its molecular insights into genes involved in important horticultural traits.</title>
        <authorList>
            <person name="Chen B."/>
            <person name="Wang J.Y."/>
            <person name="Zheng P.J."/>
            <person name="Li K.L."/>
            <person name="Liang Y.M."/>
            <person name="Chen X.F."/>
            <person name="Zhang C."/>
            <person name="Zhao X."/>
            <person name="He X."/>
            <person name="Zhang G.Q."/>
            <person name="Liu Z.J."/>
            <person name="Xu Q."/>
        </authorList>
    </citation>
    <scope>NUCLEOTIDE SEQUENCE [LARGE SCALE GENOMIC DNA]</scope>
    <source>
        <strain evidence="3">GZMU011</strain>
    </source>
</reference>